<evidence type="ECO:0000313" key="2">
    <source>
        <dbReference type="EMBL" id="KAF2677711.1"/>
    </source>
</evidence>
<organism evidence="2 3">
    <name type="scientific">Lentithecium fluviatile CBS 122367</name>
    <dbReference type="NCBI Taxonomy" id="1168545"/>
    <lineage>
        <taxon>Eukaryota</taxon>
        <taxon>Fungi</taxon>
        <taxon>Dikarya</taxon>
        <taxon>Ascomycota</taxon>
        <taxon>Pezizomycotina</taxon>
        <taxon>Dothideomycetes</taxon>
        <taxon>Pleosporomycetidae</taxon>
        <taxon>Pleosporales</taxon>
        <taxon>Massarineae</taxon>
        <taxon>Lentitheciaceae</taxon>
        <taxon>Lentithecium</taxon>
    </lineage>
</organism>
<proteinExistence type="predicted"/>
<dbReference type="OrthoDB" id="3799565at2759"/>
<sequence>MAPVTSSDCTTDTIPPHCHALYRTYKTGTSELVGYLVSIGAKDGDGPSPTRIPVRRFLELARELAAKAVKPPERIRRIFCAVIVNRRKITQHYEITQQPSQKAVVEATSRHKFFNQMLALAYDVLFSSLPSPSRRAAKKAKAAARISRASDSDSEVVSTNRFEVLSDILEKEPAFEPSAFISDEDEQLSAADFSAIEDDPIEAAVAIHAYLTEVEGVISACKDTWKRTAEGSTPLPLAGWITMLAQEIIRHVADAQDARLDGYAAYISQYIITRYNVMQEQGVNTSSDFHCGPADAVYDFHSLTYGTGLMWPFEALRSCRAEKLSDEGYMSGTEEESLAEYLLTQEEEEQAEHEFVQQVSSRVKPTDGIPLANLHHSRNMALVDLLVRDVRKASLRYQRRLQPDHTIPLAAEIRRFFTGPGEATPSSLIFGIHLFAETSKSFLRPGPTAAPKENLRSHALDFAREVAVVVTDLRNLTASDRAYAGLFTVQTFQIMDEFLDLFEKFSSKSRADPYHESPWVAGSHMSVILAAAQRLGISLLNQGGVFGSLLHLYNLIHQVGVQCQMIPVLDQLCNTFSSQVFLRKTRPTNRFSITHEVFLGAELVRPRGGPCKLVPEAHSKGKYEPFSVNARIKAEDMCMFSRQLEVDGMCDDELWTKVADELVATNGGRKMRRGSKAKDRLFQQFPLPEVLGVAARVVAAEFDDSNDSLAPIASLNAFKVLTLCLRTWKRITDKYEVGGEVPIPLARDMNDMKNHGGIPGHIAIGRALHGLTAADVDVQMSLDARQKSALKDHGALLLMRDAILEVWGELGLKDLLWRCASGLDAESE</sequence>
<feature type="domain" description="DUF6604" evidence="1">
    <location>
        <begin position="40"/>
        <end position="254"/>
    </location>
</feature>
<dbReference type="InterPro" id="IPR046539">
    <property type="entry name" value="DUF6604"/>
</dbReference>
<dbReference type="AlphaFoldDB" id="A0A6G1IID6"/>
<dbReference type="Proteomes" id="UP000799291">
    <property type="component" value="Unassembled WGS sequence"/>
</dbReference>
<dbReference type="EMBL" id="MU005620">
    <property type="protein sequence ID" value="KAF2677711.1"/>
    <property type="molecule type" value="Genomic_DNA"/>
</dbReference>
<accession>A0A6G1IID6</accession>
<evidence type="ECO:0000313" key="3">
    <source>
        <dbReference type="Proteomes" id="UP000799291"/>
    </source>
</evidence>
<evidence type="ECO:0000259" key="1">
    <source>
        <dbReference type="Pfam" id="PF20253"/>
    </source>
</evidence>
<reference evidence="2" key="1">
    <citation type="journal article" date="2020" name="Stud. Mycol.">
        <title>101 Dothideomycetes genomes: a test case for predicting lifestyles and emergence of pathogens.</title>
        <authorList>
            <person name="Haridas S."/>
            <person name="Albert R."/>
            <person name="Binder M."/>
            <person name="Bloem J."/>
            <person name="Labutti K."/>
            <person name="Salamov A."/>
            <person name="Andreopoulos B."/>
            <person name="Baker S."/>
            <person name="Barry K."/>
            <person name="Bills G."/>
            <person name="Bluhm B."/>
            <person name="Cannon C."/>
            <person name="Castanera R."/>
            <person name="Culley D."/>
            <person name="Daum C."/>
            <person name="Ezra D."/>
            <person name="Gonzalez J."/>
            <person name="Henrissat B."/>
            <person name="Kuo A."/>
            <person name="Liang C."/>
            <person name="Lipzen A."/>
            <person name="Lutzoni F."/>
            <person name="Magnuson J."/>
            <person name="Mondo S."/>
            <person name="Nolan M."/>
            <person name="Ohm R."/>
            <person name="Pangilinan J."/>
            <person name="Park H.-J."/>
            <person name="Ramirez L."/>
            <person name="Alfaro M."/>
            <person name="Sun H."/>
            <person name="Tritt A."/>
            <person name="Yoshinaga Y."/>
            <person name="Zwiers L.-H."/>
            <person name="Turgeon B."/>
            <person name="Goodwin S."/>
            <person name="Spatafora J."/>
            <person name="Crous P."/>
            <person name="Grigoriev I."/>
        </authorList>
    </citation>
    <scope>NUCLEOTIDE SEQUENCE</scope>
    <source>
        <strain evidence="2">CBS 122367</strain>
    </source>
</reference>
<gene>
    <name evidence="2" type="ORF">K458DRAFT_395783</name>
</gene>
<protein>
    <recommendedName>
        <fullName evidence="1">DUF6604 domain-containing protein</fullName>
    </recommendedName>
</protein>
<name>A0A6G1IID6_9PLEO</name>
<keyword evidence="3" id="KW-1185">Reference proteome</keyword>
<dbReference type="PANTHER" id="PTHR38795">
    <property type="entry name" value="DUF6604 DOMAIN-CONTAINING PROTEIN"/>
    <property type="match status" value="1"/>
</dbReference>
<dbReference type="Pfam" id="PF20253">
    <property type="entry name" value="DUF6604"/>
    <property type="match status" value="1"/>
</dbReference>
<dbReference type="PANTHER" id="PTHR38795:SF1">
    <property type="entry name" value="DUF6604 DOMAIN-CONTAINING PROTEIN"/>
    <property type="match status" value="1"/>
</dbReference>